<dbReference type="RefSeq" id="WP_071971575.1">
    <property type="nucleotide sequence ID" value="NZ_CP018076.1"/>
</dbReference>
<dbReference type="AlphaFoldDB" id="A0A1J0WGD0"/>
<reference evidence="1 2" key="1">
    <citation type="submission" date="2016-11" db="EMBL/GenBank/DDBJ databases">
        <title>Complete genome sequence of Sulfitobacter sp. AM1-D1, a toxic bacteria associated with marine dinoflagellate Alexandrium minutum in East China Sea.</title>
        <authorList>
            <person name="Yang Q."/>
            <person name="Zhang X."/>
            <person name="Tian X."/>
        </authorList>
    </citation>
    <scope>NUCLEOTIDE SEQUENCE [LARGE SCALE GENOMIC DNA]</scope>
    <source>
        <strain evidence="1 2">AM1-D1</strain>
    </source>
</reference>
<dbReference type="EMBL" id="CP018076">
    <property type="protein sequence ID" value="APE43240.1"/>
    <property type="molecule type" value="Genomic_DNA"/>
</dbReference>
<sequence length="71" mass="7758">MAIEKIQSASEVLAAFMGEQAQDESLDQATIAVIAGLRGDDKLTRTNLLRKLDEARKAALKEGGRQRESRS</sequence>
<dbReference type="STRING" id="1917485.BOO69_07285"/>
<evidence type="ECO:0000313" key="2">
    <source>
        <dbReference type="Proteomes" id="UP000181897"/>
    </source>
</evidence>
<protein>
    <submittedName>
        <fullName evidence="1">Uncharacterized protein</fullName>
    </submittedName>
</protein>
<dbReference type="OrthoDB" id="7865429at2"/>
<accession>A0A1J0WGD0</accession>
<proteinExistence type="predicted"/>
<gene>
    <name evidence="1" type="ORF">BOO69_07285</name>
</gene>
<organism evidence="1 2">
    <name type="scientific">Sulfitobacter alexandrii</name>
    <dbReference type="NCBI Taxonomy" id="1917485"/>
    <lineage>
        <taxon>Bacteria</taxon>
        <taxon>Pseudomonadati</taxon>
        <taxon>Pseudomonadota</taxon>
        <taxon>Alphaproteobacteria</taxon>
        <taxon>Rhodobacterales</taxon>
        <taxon>Roseobacteraceae</taxon>
        <taxon>Sulfitobacter</taxon>
    </lineage>
</organism>
<name>A0A1J0WGD0_9RHOB</name>
<dbReference type="KEGG" id="suam:BOO69_07285"/>
<dbReference type="Proteomes" id="UP000181897">
    <property type="component" value="Chromosome"/>
</dbReference>
<evidence type="ECO:0000313" key="1">
    <source>
        <dbReference type="EMBL" id="APE43240.1"/>
    </source>
</evidence>
<keyword evidence="2" id="KW-1185">Reference proteome</keyword>